<dbReference type="SMART" id="SM00086">
    <property type="entry name" value="PAC"/>
    <property type="match status" value="3"/>
</dbReference>
<dbReference type="EMBL" id="APNK01000029">
    <property type="protein sequence ID" value="KEZ76441.1"/>
    <property type="molecule type" value="Genomic_DNA"/>
</dbReference>
<dbReference type="InterPro" id="IPR013655">
    <property type="entry name" value="PAS_fold_3"/>
</dbReference>
<feature type="domain" description="PAS" evidence="5">
    <location>
        <begin position="275"/>
        <end position="305"/>
    </location>
</feature>
<dbReference type="InterPro" id="IPR035965">
    <property type="entry name" value="PAS-like_dom_sf"/>
</dbReference>
<dbReference type="eggNOG" id="COG0840">
    <property type="taxonomic scope" value="Bacteria"/>
</dbReference>
<dbReference type="OrthoDB" id="9765776at2"/>
<dbReference type="InterPro" id="IPR001610">
    <property type="entry name" value="PAC"/>
</dbReference>
<dbReference type="PANTHER" id="PTHR24422">
    <property type="entry name" value="CHEMOTAXIS PROTEIN METHYLTRANSFERASE"/>
    <property type="match status" value="1"/>
</dbReference>
<evidence type="ECO:0000256" key="3">
    <source>
        <dbReference type="SAM" id="MobiDB-lite"/>
    </source>
</evidence>
<dbReference type="PROSITE" id="PS50112">
    <property type="entry name" value="PAS"/>
    <property type="match status" value="2"/>
</dbReference>
<dbReference type="NCBIfam" id="TIGR00229">
    <property type="entry name" value="sensory_box"/>
    <property type="match status" value="3"/>
</dbReference>
<dbReference type="CDD" id="cd11386">
    <property type="entry name" value="MCP_signal"/>
    <property type="match status" value="1"/>
</dbReference>
<reference evidence="7 8" key="1">
    <citation type="submission" date="2013-03" db="EMBL/GenBank/DDBJ databases">
        <title>Salinisphaera hydrothermalis C41B8 Genome Sequencing.</title>
        <authorList>
            <person name="Li C."/>
            <person name="Lai Q."/>
            <person name="Shao Z."/>
        </authorList>
    </citation>
    <scope>NUCLEOTIDE SEQUENCE [LARGE SCALE GENOMIC DNA]</scope>
    <source>
        <strain evidence="7 8">C41B8</strain>
    </source>
</reference>
<feature type="domain" description="PAC" evidence="6">
    <location>
        <begin position="212"/>
        <end position="264"/>
    </location>
</feature>
<dbReference type="InterPro" id="IPR050903">
    <property type="entry name" value="Bact_Chemotaxis_MeTrfase"/>
</dbReference>
<dbReference type="GO" id="GO:0016020">
    <property type="term" value="C:membrane"/>
    <property type="evidence" value="ECO:0007669"/>
    <property type="project" value="InterPro"/>
</dbReference>
<protein>
    <submittedName>
        <fullName evidence="7">Methyl-accepting chemotaxis protein</fullName>
    </submittedName>
</protein>
<dbReference type="InterPro" id="IPR000014">
    <property type="entry name" value="PAS"/>
</dbReference>
<dbReference type="GO" id="GO:0006935">
    <property type="term" value="P:chemotaxis"/>
    <property type="evidence" value="ECO:0007669"/>
    <property type="project" value="InterPro"/>
</dbReference>
<dbReference type="SMART" id="SM00283">
    <property type="entry name" value="MA"/>
    <property type="match status" value="1"/>
</dbReference>
<dbReference type="PANTHER" id="PTHR24422:SF10">
    <property type="entry name" value="CHEMOTAXIS PROTEIN METHYLTRANSFERASE 2"/>
    <property type="match status" value="1"/>
</dbReference>
<dbReference type="CDD" id="cd00130">
    <property type="entry name" value="PAS"/>
    <property type="match status" value="3"/>
</dbReference>
<dbReference type="STRING" id="1304275.C41B8_14775"/>
<keyword evidence="1 2" id="KW-0807">Transducer</keyword>
<dbReference type="GO" id="GO:0004888">
    <property type="term" value="F:transmembrane signaling receptor activity"/>
    <property type="evidence" value="ECO:0007669"/>
    <property type="project" value="InterPro"/>
</dbReference>
<feature type="domain" description="PAC" evidence="6">
    <location>
        <begin position="90"/>
        <end position="142"/>
    </location>
</feature>
<evidence type="ECO:0000256" key="1">
    <source>
        <dbReference type="ARBA" id="ARBA00023224"/>
    </source>
</evidence>
<accession>A0A084IIA7</accession>
<gene>
    <name evidence="7" type="ORF">C41B8_14775</name>
</gene>
<evidence type="ECO:0000259" key="6">
    <source>
        <dbReference type="PROSITE" id="PS50113"/>
    </source>
</evidence>
<dbReference type="Pfam" id="PF00015">
    <property type="entry name" value="MCPsignal"/>
    <property type="match status" value="1"/>
</dbReference>
<dbReference type="SMART" id="SM00091">
    <property type="entry name" value="PAS"/>
    <property type="match status" value="3"/>
</dbReference>
<dbReference type="Gene3D" id="1.10.287.950">
    <property type="entry name" value="Methyl-accepting chemotaxis protein"/>
    <property type="match status" value="1"/>
</dbReference>
<feature type="region of interest" description="Disordered" evidence="3">
    <location>
        <begin position="409"/>
        <end position="428"/>
    </location>
</feature>
<dbReference type="PROSITE" id="PS50113">
    <property type="entry name" value="PAC"/>
    <property type="match status" value="3"/>
</dbReference>
<dbReference type="InterPro" id="IPR000700">
    <property type="entry name" value="PAS-assoc_C"/>
</dbReference>
<dbReference type="GO" id="GO:0007165">
    <property type="term" value="P:signal transduction"/>
    <property type="evidence" value="ECO:0007669"/>
    <property type="project" value="UniProtKB-KW"/>
</dbReference>
<evidence type="ECO:0000313" key="8">
    <source>
        <dbReference type="Proteomes" id="UP000028302"/>
    </source>
</evidence>
<name>A0A084IIA7_SALHC</name>
<dbReference type="Proteomes" id="UP000028302">
    <property type="component" value="Unassembled WGS sequence"/>
</dbReference>
<dbReference type="PROSITE" id="PS50111">
    <property type="entry name" value="CHEMOTAXIS_TRANSDUC_2"/>
    <property type="match status" value="1"/>
</dbReference>
<dbReference type="InterPro" id="IPR004089">
    <property type="entry name" value="MCPsignal_dom"/>
</dbReference>
<proteinExistence type="predicted"/>
<organism evidence="7 8">
    <name type="scientific">Salinisphaera hydrothermalis (strain C41B8)</name>
    <dbReference type="NCBI Taxonomy" id="1304275"/>
    <lineage>
        <taxon>Bacteria</taxon>
        <taxon>Pseudomonadati</taxon>
        <taxon>Pseudomonadota</taxon>
        <taxon>Gammaproteobacteria</taxon>
        <taxon>Salinisphaerales</taxon>
        <taxon>Salinisphaeraceae</taxon>
        <taxon>Salinisphaera</taxon>
    </lineage>
</organism>
<dbReference type="Pfam" id="PF08447">
    <property type="entry name" value="PAS_3"/>
    <property type="match status" value="3"/>
</dbReference>
<dbReference type="SUPFAM" id="SSF58104">
    <property type="entry name" value="Methyl-accepting chemotaxis protein (MCP) signaling domain"/>
    <property type="match status" value="1"/>
</dbReference>
<evidence type="ECO:0000313" key="7">
    <source>
        <dbReference type="EMBL" id="KEZ76441.1"/>
    </source>
</evidence>
<feature type="domain" description="PAS" evidence="5">
    <location>
        <begin position="36"/>
        <end position="59"/>
    </location>
</feature>
<feature type="domain" description="PAC" evidence="6">
    <location>
        <begin position="332"/>
        <end position="386"/>
    </location>
</feature>
<keyword evidence="8" id="KW-1185">Reference proteome</keyword>
<dbReference type="PATRIC" id="fig|1304275.5.peg.3019"/>
<evidence type="ECO:0000256" key="2">
    <source>
        <dbReference type="PROSITE-ProRule" id="PRU00284"/>
    </source>
</evidence>
<feature type="domain" description="Methyl-accepting transducer" evidence="4">
    <location>
        <begin position="385"/>
        <end position="582"/>
    </location>
</feature>
<evidence type="ECO:0000259" key="4">
    <source>
        <dbReference type="PROSITE" id="PS50111"/>
    </source>
</evidence>
<comment type="caution">
    <text evidence="7">The sequence shown here is derived from an EMBL/GenBank/DDBJ whole genome shotgun (WGS) entry which is preliminary data.</text>
</comment>
<dbReference type="AlphaFoldDB" id="A0A084IIA7"/>
<sequence>MMSHSPARREEMDSSQRADVLDALDRSLAIIEFAPDGHILEANDNFLNLMGYTRQEVVGAHHRLFCTAEDAADRAYLAFWHKLGDKGEYDSNEYRRIAKDGRSVWLRATYNPILGDDGRVRKVVKFATDITEDKLRNAEFESKLDAIDRSQAMAEFDLDGIVLTANDHFLATMGYPLDQIVGRHHRMFCDPDYARSDAYGEFWARLKSGEFMLGEYRRLARDGSEVWIQASYNPVLDAAGQPYKVVKFATDVTESRARNIEFQGKVNAIERSQAVVEFDLSGSILAANDNFLALMGYRRDELLGQHHRVLCDPAFVTSAAYRDFWNALARGKFFIDRFMRIGRHGQKVWIQGSYNPVLDADGNPYKVVKFATDITAEVEREAHIAEQANAMAAAIRQLDGSIRSVVDNTRDAKGQAQTTRGEAESGTRAIGDSTEAMQAIRKSSEDIAEIVGVIGEIASQTNLLAFNAAIEAARAGEHGLGFSVVADEVRKLAEKSADATRQINRLIVESQRRIDSGAQVADKAREAFGRISEGVVSTTRAVEDIASATESQLDTAQHVVGLISALTDSASARREAQVAASQ</sequence>
<dbReference type="Gene3D" id="3.30.450.20">
    <property type="entry name" value="PAS domain"/>
    <property type="match status" value="3"/>
</dbReference>
<evidence type="ECO:0000259" key="5">
    <source>
        <dbReference type="PROSITE" id="PS50112"/>
    </source>
</evidence>
<dbReference type="InterPro" id="IPR004090">
    <property type="entry name" value="Chemotax_Me-accpt_rcpt"/>
</dbReference>
<dbReference type="SUPFAM" id="SSF55785">
    <property type="entry name" value="PYP-like sensor domain (PAS domain)"/>
    <property type="match status" value="3"/>
</dbReference>
<dbReference type="PRINTS" id="PR00260">
    <property type="entry name" value="CHEMTRNSDUCR"/>
</dbReference>